<dbReference type="PROSITE" id="PS51846">
    <property type="entry name" value="CNNM"/>
    <property type="match status" value="1"/>
</dbReference>
<feature type="transmembrane region" description="Helical" evidence="3">
    <location>
        <begin position="99"/>
        <end position="117"/>
    </location>
</feature>
<dbReference type="PANTHER" id="PTHR12064:SF97">
    <property type="entry name" value="METAL TRANSPORTER CNNM-5"/>
    <property type="match status" value="1"/>
</dbReference>
<feature type="transmembrane region" description="Helical" evidence="3">
    <location>
        <begin position="12"/>
        <end position="39"/>
    </location>
</feature>
<dbReference type="GO" id="GO:0030026">
    <property type="term" value="P:intracellular manganese ion homeostasis"/>
    <property type="evidence" value="ECO:0007669"/>
    <property type="project" value="TreeGrafter"/>
</dbReference>
<evidence type="ECO:0000313" key="5">
    <source>
        <dbReference type="EMBL" id="KAG5496368.1"/>
    </source>
</evidence>
<evidence type="ECO:0000256" key="3">
    <source>
        <dbReference type="SAM" id="Phobius"/>
    </source>
</evidence>
<dbReference type="GO" id="GO:0005737">
    <property type="term" value="C:cytoplasm"/>
    <property type="evidence" value="ECO:0007669"/>
    <property type="project" value="TreeGrafter"/>
</dbReference>
<evidence type="ECO:0000313" key="6">
    <source>
        <dbReference type="Proteomes" id="UP000674318"/>
    </source>
</evidence>
<keyword evidence="1" id="KW-0677">Repeat</keyword>
<keyword evidence="6" id="KW-1185">Reference proteome</keyword>
<dbReference type="InterPro" id="IPR002550">
    <property type="entry name" value="CNNM"/>
</dbReference>
<dbReference type="InterPro" id="IPR045095">
    <property type="entry name" value="ACDP"/>
</dbReference>
<sequence length="412" mass="46080">MRETFFGFAVRVPAPIGVLIVVILICLAATMAGLVLCVFSLDVKRLSGIVHTGSPADAERARQLLSILDKPHWLLVALLMWNDIALEMMPLVLNTFLSPVAAISTCVVITLFFCEIIPQAFFIHRAFELSAFLSSFIRGLMWISAPIAWPISRLLDIVVGDKETVFFQRRELREIIRIQDELRERKRGERSVVDQDGVDSQVSSEEDLSKEEIMLMLNVLSLSESTAKDMVQLPIEKTYKWHIGTLLSPSLVAEVFATGYNFIPIYEDANDSTNVTQILMTKMLLLLIYRSESEGVCVRDMPLMPLQRFDGSTTATEVIVQLQKISPSVAAITDDASDRVVGLLTLRTVSEQIHETTFQAEMDPHSQSPMQVMVRSWKAFPRVGEYSLNVRSRSSSLQASLSLGTAIPWNGK</sequence>
<keyword evidence="2 3" id="KW-1133">Transmembrane helix</keyword>
<dbReference type="EMBL" id="JAFJZO010000032">
    <property type="protein sequence ID" value="KAG5496368.1"/>
    <property type="molecule type" value="Genomic_DNA"/>
</dbReference>
<dbReference type="Gene3D" id="3.10.580.10">
    <property type="entry name" value="CBS-domain"/>
    <property type="match status" value="1"/>
</dbReference>
<organism evidence="5 6">
    <name type="scientific">Porcisia hertigi</name>
    <dbReference type="NCBI Taxonomy" id="2761500"/>
    <lineage>
        <taxon>Eukaryota</taxon>
        <taxon>Discoba</taxon>
        <taxon>Euglenozoa</taxon>
        <taxon>Kinetoplastea</taxon>
        <taxon>Metakinetoplastina</taxon>
        <taxon>Trypanosomatida</taxon>
        <taxon>Trypanosomatidae</taxon>
        <taxon>Leishmaniinae</taxon>
        <taxon>Porcisia</taxon>
    </lineage>
</organism>
<keyword evidence="2 3" id="KW-0812">Transmembrane</keyword>
<accession>A0A836I9X5</accession>
<comment type="caution">
    <text evidence="5">The sequence shown here is derived from an EMBL/GenBank/DDBJ whole genome shotgun (WGS) entry which is preliminary data.</text>
</comment>
<evidence type="ECO:0000256" key="2">
    <source>
        <dbReference type="PROSITE-ProRule" id="PRU01193"/>
    </source>
</evidence>
<dbReference type="Pfam" id="PF01595">
    <property type="entry name" value="CNNM"/>
    <property type="match status" value="1"/>
</dbReference>
<evidence type="ECO:0000256" key="1">
    <source>
        <dbReference type="ARBA" id="ARBA00022737"/>
    </source>
</evidence>
<dbReference type="GO" id="GO:0016020">
    <property type="term" value="C:membrane"/>
    <property type="evidence" value="ECO:0007669"/>
    <property type="project" value="UniProtKB-UniRule"/>
</dbReference>
<dbReference type="Proteomes" id="UP000674318">
    <property type="component" value="Chromosome 32"/>
</dbReference>
<dbReference type="RefSeq" id="XP_067754851.1">
    <property type="nucleotide sequence ID" value="XM_067898694.1"/>
</dbReference>
<name>A0A836I9X5_9TRYP</name>
<dbReference type="AlphaFoldDB" id="A0A836I9X5"/>
<dbReference type="InterPro" id="IPR046342">
    <property type="entry name" value="CBS_dom_sf"/>
</dbReference>
<evidence type="ECO:0000259" key="4">
    <source>
        <dbReference type="PROSITE" id="PS51846"/>
    </source>
</evidence>
<gene>
    <name evidence="5" type="ORF">JKF63_02670</name>
</gene>
<dbReference type="KEGG" id="phet:94288771"/>
<keyword evidence="2 3" id="KW-0472">Membrane</keyword>
<proteinExistence type="predicted"/>
<dbReference type="SUPFAM" id="SSF54631">
    <property type="entry name" value="CBS-domain pair"/>
    <property type="match status" value="1"/>
</dbReference>
<dbReference type="GO" id="GO:0010960">
    <property type="term" value="P:magnesium ion homeostasis"/>
    <property type="evidence" value="ECO:0007669"/>
    <property type="project" value="InterPro"/>
</dbReference>
<dbReference type="OrthoDB" id="5353557at2759"/>
<reference evidence="5 6" key="1">
    <citation type="submission" date="2021-02" db="EMBL/GenBank/DDBJ databases">
        <title>Porcisia hertigi Genome sequencing and assembly.</title>
        <authorList>
            <person name="Almutairi H."/>
            <person name="Gatherer D."/>
        </authorList>
    </citation>
    <scope>NUCLEOTIDE SEQUENCE [LARGE SCALE GENOMIC DNA]</scope>
    <source>
        <strain evidence="5 6">C119</strain>
    </source>
</reference>
<feature type="domain" description="CNNM transmembrane" evidence="4">
    <location>
        <begin position="10"/>
        <end position="189"/>
    </location>
</feature>
<dbReference type="PANTHER" id="PTHR12064">
    <property type="entry name" value="METAL TRANSPORTER CNNM"/>
    <property type="match status" value="1"/>
</dbReference>
<protein>
    <recommendedName>
        <fullName evidence="4">CNNM transmembrane domain-containing protein</fullName>
    </recommendedName>
</protein>
<dbReference type="GeneID" id="94288771"/>